<gene>
    <name evidence="1" type="ORF">Scaly_3139400</name>
</gene>
<sequence>MPNDIYIQYDKLDDVPSIMLHMKEVYAILDRHVTYTATKAFFGTKMDEGSFVHTHGIKMLYLVEKLDDLKGGLDNDTYIDVILQLLPPSYDPLIVKYNMNGLGKSINELLNISNTRQ</sequence>
<dbReference type="Pfam" id="PF14223">
    <property type="entry name" value="Retrotran_gag_2"/>
    <property type="match status" value="1"/>
</dbReference>
<name>A0AAW2JFX5_9LAMI</name>
<proteinExistence type="predicted"/>
<evidence type="ECO:0000313" key="1">
    <source>
        <dbReference type="EMBL" id="KAL0293581.1"/>
    </source>
</evidence>
<dbReference type="AlphaFoldDB" id="A0AAW2JFX5"/>
<comment type="caution">
    <text evidence="1">The sequence shown here is derived from an EMBL/GenBank/DDBJ whole genome shotgun (WGS) entry which is preliminary data.</text>
</comment>
<accession>A0AAW2JFX5</accession>
<reference evidence="1" key="2">
    <citation type="journal article" date="2024" name="Plant">
        <title>Genomic evolution and insights into agronomic trait innovations of Sesamum species.</title>
        <authorList>
            <person name="Miao H."/>
            <person name="Wang L."/>
            <person name="Qu L."/>
            <person name="Liu H."/>
            <person name="Sun Y."/>
            <person name="Le M."/>
            <person name="Wang Q."/>
            <person name="Wei S."/>
            <person name="Zheng Y."/>
            <person name="Lin W."/>
            <person name="Duan Y."/>
            <person name="Cao H."/>
            <person name="Xiong S."/>
            <person name="Wang X."/>
            <person name="Wei L."/>
            <person name="Li C."/>
            <person name="Ma Q."/>
            <person name="Ju M."/>
            <person name="Zhao R."/>
            <person name="Li G."/>
            <person name="Mu C."/>
            <person name="Tian Q."/>
            <person name="Mei H."/>
            <person name="Zhang T."/>
            <person name="Gao T."/>
            <person name="Zhang H."/>
        </authorList>
    </citation>
    <scope>NUCLEOTIDE SEQUENCE</scope>
    <source>
        <strain evidence="1">KEN8</strain>
    </source>
</reference>
<reference evidence="1" key="1">
    <citation type="submission" date="2020-06" db="EMBL/GenBank/DDBJ databases">
        <authorList>
            <person name="Li T."/>
            <person name="Hu X."/>
            <person name="Zhang T."/>
            <person name="Song X."/>
            <person name="Zhang H."/>
            <person name="Dai N."/>
            <person name="Sheng W."/>
            <person name="Hou X."/>
            <person name="Wei L."/>
        </authorList>
    </citation>
    <scope>NUCLEOTIDE SEQUENCE</scope>
    <source>
        <strain evidence="1">KEN8</strain>
        <tissue evidence="1">Leaf</tissue>
    </source>
</reference>
<organism evidence="1">
    <name type="scientific">Sesamum calycinum</name>
    <dbReference type="NCBI Taxonomy" id="2727403"/>
    <lineage>
        <taxon>Eukaryota</taxon>
        <taxon>Viridiplantae</taxon>
        <taxon>Streptophyta</taxon>
        <taxon>Embryophyta</taxon>
        <taxon>Tracheophyta</taxon>
        <taxon>Spermatophyta</taxon>
        <taxon>Magnoliopsida</taxon>
        <taxon>eudicotyledons</taxon>
        <taxon>Gunneridae</taxon>
        <taxon>Pentapetalae</taxon>
        <taxon>asterids</taxon>
        <taxon>lamiids</taxon>
        <taxon>Lamiales</taxon>
        <taxon>Pedaliaceae</taxon>
        <taxon>Sesamum</taxon>
    </lineage>
</organism>
<protein>
    <submittedName>
        <fullName evidence="1">Uncharacterized protein</fullName>
    </submittedName>
</protein>
<dbReference type="EMBL" id="JACGWM010001340">
    <property type="protein sequence ID" value="KAL0293581.1"/>
    <property type="molecule type" value="Genomic_DNA"/>
</dbReference>